<dbReference type="Proteomes" id="UP000671910">
    <property type="component" value="Chromosome"/>
</dbReference>
<protein>
    <submittedName>
        <fullName evidence="2">Helix-turn-helix domain-containing protein</fullName>
    </submittedName>
    <submittedName>
        <fullName evidence="3">Helix-turn-helix transcriptional regulator</fullName>
    </submittedName>
</protein>
<dbReference type="GO" id="GO:0003677">
    <property type="term" value="F:DNA binding"/>
    <property type="evidence" value="ECO:0007669"/>
    <property type="project" value="InterPro"/>
</dbReference>
<dbReference type="Gene3D" id="1.10.260.40">
    <property type="entry name" value="lambda repressor-like DNA-binding domains"/>
    <property type="match status" value="1"/>
</dbReference>
<evidence type="ECO:0000313" key="2">
    <source>
        <dbReference type="EMBL" id="NHM14134.1"/>
    </source>
</evidence>
<evidence type="ECO:0000259" key="1">
    <source>
        <dbReference type="PROSITE" id="PS50943"/>
    </source>
</evidence>
<dbReference type="SMART" id="SM00530">
    <property type="entry name" value="HTH_XRE"/>
    <property type="match status" value="1"/>
</dbReference>
<dbReference type="SUPFAM" id="SSF47413">
    <property type="entry name" value="lambda repressor-like DNA-binding domains"/>
    <property type="match status" value="1"/>
</dbReference>
<feature type="domain" description="HTH cro/C1-type" evidence="1">
    <location>
        <begin position="20"/>
        <end position="73"/>
    </location>
</feature>
<gene>
    <name evidence="2" type="ORF">GMI68_05030</name>
    <name evidence="3" type="ORF">J7S26_06405</name>
</gene>
<dbReference type="RefSeq" id="WP_165060319.1">
    <property type="nucleotide sequence ID" value="NZ_CP072829.1"/>
</dbReference>
<dbReference type="InterPro" id="IPR001387">
    <property type="entry name" value="Cro/C1-type_HTH"/>
</dbReference>
<dbReference type="CDD" id="cd00093">
    <property type="entry name" value="HTH_XRE"/>
    <property type="match status" value="1"/>
</dbReference>
<dbReference type="Proteomes" id="UP000636394">
    <property type="component" value="Unassembled WGS sequence"/>
</dbReference>
<dbReference type="Pfam" id="PF01381">
    <property type="entry name" value="HTH_3"/>
    <property type="match status" value="1"/>
</dbReference>
<proteinExistence type="predicted"/>
<dbReference type="InterPro" id="IPR010982">
    <property type="entry name" value="Lambda_DNA-bd_dom_sf"/>
</dbReference>
<dbReference type="PROSITE" id="PS50943">
    <property type="entry name" value="HTH_CROC1"/>
    <property type="match status" value="1"/>
</dbReference>
<keyword evidence="4" id="KW-1185">Reference proteome</keyword>
<dbReference type="EMBL" id="WPCR01000005">
    <property type="protein sequence ID" value="NHM14134.1"/>
    <property type="molecule type" value="Genomic_DNA"/>
</dbReference>
<organism evidence="3 5">
    <name type="scientific">Xiamenia xianingshaonis</name>
    <dbReference type="NCBI Taxonomy" id="2682776"/>
    <lineage>
        <taxon>Bacteria</taxon>
        <taxon>Bacillati</taxon>
        <taxon>Actinomycetota</taxon>
        <taxon>Coriobacteriia</taxon>
        <taxon>Eggerthellales</taxon>
        <taxon>Eggerthellaceae</taxon>
        <taxon>Xiamenia</taxon>
    </lineage>
</organism>
<evidence type="ECO:0000313" key="5">
    <source>
        <dbReference type="Proteomes" id="UP000671910"/>
    </source>
</evidence>
<evidence type="ECO:0000313" key="3">
    <source>
        <dbReference type="EMBL" id="QTU83994.1"/>
    </source>
</evidence>
<dbReference type="KEGG" id="ebz:J7S26_06405"/>
<dbReference type="EMBL" id="CP072829">
    <property type="protein sequence ID" value="QTU83994.1"/>
    <property type="molecule type" value="Genomic_DNA"/>
</dbReference>
<dbReference type="AlphaFoldDB" id="A0A9E6SU27"/>
<accession>A0A9E6SU27</accession>
<evidence type="ECO:0000313" key="4">
    <source>
        <dbReference type="Proteomes" id="UP000636394"/>
    </source>
</evidence>
<sequence length="99" mass="10928">MKRPTTVRTALAARAIGESVATWRKLHGLTVQQLAEKANASRSTIGRLEHGDPSVSFETVLNVCANVGVLDRVVDAIDPYETDYGRLRADQELPKRVRN</sequence>
<name>A0A9E6SU27_9ACTN</name>
<reference evidence="2 4" key="1">
    <citation type="submission" date="2019-11" db="EMBL/GenBank/DDBJ databases">
        <title>Eggerthellaceae novel genus isolated from the rectal contents of marmort.</title>
        <authorList>
            <person name="Zhang G."/>
        </authorList>
    </citation>
    <scope>NUCLEOTIDE SEQUENCE [LARGE SCALE GENOMIC DNA]</scope>
    <source>
        <strain evidence="2">Zg-886</strain>
        <strain evidence="4">zg-886</strain>
    </source>
</reference>
<reference evidence="3" key="2">
    <citation type="submission" date="2021-04" db="EMBL/GenBank/DDBJ databases">
        <title>Novel species in family Eggerthellaceae.</title>
        <authorList>
            <person name="Zhang G."/>
        </authorList>
    </citation>
    <scope>NUCLEOTIDE SEQUENCE</scope>
    <source>
        <strain evidence="3">Zg-886</strain>
    </source>
</reference>